<dbReference type="Pfam" id="PF12214">
    <property type="entry name" value="TPX2_importin"/>
    <property type="match status" value="1"/>
</dbReference>
<evidence type="ECO:0000313" key="4">
    <source>
        <dbReference type="Proteomes" id="UP000188354"/>
    </source>
</evidence>
<evidence type="ECO:0000313" key="3">
    <source>
        <dbReference type="EMBL" id="OIV94362.1"/>
    </source>
</evidence>
<sequence>MEMEEDDMEIENHVFVAHEIDLDYEFDAARFFDFCVEETSSQAGEAELWFETAESYPPSPSVAKLVLRKENVNVPLGMGFSNTVFHNDVNGMTFSSKTINDGLNLKAKSAAKKGSTLLKPTASQLAKQNRPTQKVDSRLKKLPAQNKEMNLPISSGVENQATKRQKLEGGLLCKVGDVKQQTDFVHKAPKKVVNVEQNARHSKLRITIPREPDLETAHRALRTRPKNAAEADIVTVAASRFKARPLNRKILNAPTLPLPKRSTPRLPAFQEFHLKTSERAMQHTYATSSSSLHCNEFDEGLDKHHVVSSPEKRTKDLRRPSSIGAPKHDRLDFAYSFKARPLDKKILSSRGDIGVFRNRKLETTVPTEFNFHTEKRVQHNPPIDLFSKLSLTSDVQSNNASQLKLPQHSRAYRQGLGNSVTANVGQVDVRWRPS</sequence>
<dbReference type="GO" id="GO:0090307">
    <property type="term" value="P:mitotic spindle assembly"/>
    <property type="evidence" value="ECO:0007669"/>
    <property type="project" value="TreeGrafter"/>
</dbReference>
<dbReference type="InterPro" id="IPR009675">
    <property type="entry name" value="TPX2_fam"/>
</dbReference>
<dbReference type="GO" id="GO:0008017">
    <property type="term" value="F:microtubule binding"/>
    <property type="evidence" value="ECO:0007669"/>
    <property type="project" value="TreeGrafter"/>
</dbReference>
<accession>A0A4P1QSY4</accession>
<protein>
    <recommendedName>
        <fullName evidence="2">TPX2 central domain-containing protein</fullName>
    </recommendedName>
</protein>
<dbReference type="Gramene" id="OIV94362">
    <property type="protein sequence ID" value="OIV94362"/>
    <property type="gene ID" value="TanjilG_25424"/>
</dbReference>
<name>A0A4P1QSY4_LUPAN</name>
<dbReference type="STRING" id="3871.A0A4P1QSY4"/>
<dbReference type="EMBL" id="CM007377">
    <property type="protein sequence ID" value="OIV94362.1"/>
    <property type="molecule type" value="Genomic_DNA"/>
</dbReference>
<dbReference type="GO" id="GO:0060236">
    <property type="term" value="P:regulation of mitotic spindle organization"/>
    <property type="evidence" value="ECO:0007669"/>
    <property type="project" value="InterPro"/>
</dbReference>
<dbReference type="GO" id="GO:0005880">
    <property type="term" value="C:nuclear microtubule"/>
    <property type="evidence" value="ECO:0007669"/>
    <property type="project" value="TreeGrafter"/>
</dbReference>
<evidence type="ECO:0000256" key="1">
    <source>
        <dbReference type="SAM" id="MobiDB-lite"/>
    </source>
</evidence>
<dbReference type="AlphaFoldDB" id="A0A4P1QSY4"/>
<dbReference type="PANTHER" id="PTHR14326:SF15">
    <property type="entry name" value="OS06G0130200 PROTEIN"/>
    <property type="match status" value="1"/>
</dbReference>
<gene>
    <name evidence="3" type="ORF">TanjilG_25424</name>
</gene>
<reference evidence="3 4" key="1">
    <citation type="journal article" date="2017" name="Plant Biotechnol. J.">
        <title>A comprehensive draft genome sequence for lupin (Lupinus angustifolius), an emerging health food: insights into plant-microbe interactions and legume evolution.</title>
        <authorList>
            <person name="Hane J.K."/>
            <person name="Ming Y."/>
            <person name="Kamphuis L.G."/>
            <person name="Nelson M.N."/>
            <person name="Garg G."/>
            <person name="Atkins C.A."/>
            <person name="Bayer P.E."/>
            <person name="Bravo A."/>
            <person name="Bringans S."/>
            <person name="Cannon S."/>
            <person name="Edwards D."/>
            <person name="Foley R."/>
            <person name="Gao L.L."/>
            <person name="Harrison M.J."/>
            <person name="Huang W."/>
            <person name="Hurgobin B."/>
            <person name="Li S."/>
            <person name="Liu C.W."/>
            <person name="McGrath A."/>
            <person name="Morahan G."/>
            <person name="Murray J."/>
            <person name="Weller J."/>
            <person name="Jian J."/>
            <person name="Singh K.B."/>
        </authorList>
    </citation>
    <scope>NUCLEOTIDE SEQUENCE [LARGE SCALE GENOMIC DNA]</scope>
    <source>
        <strain evidence="4">cv. Tanjil</strain>
        <tissue evidence="3">Whole plant</tissue>
    </source>
</reference>
<dbReference type="InterPro" id="IPR027330">
    <property type="entry name" value="TPX2_central_dom"/>
</dbReference>
<feature type="region of interest" description="Disordered" evidence="1">
    <location>
        <begin position="306"/>
        <end position="325"/>
    </location>
</feature>
<feature type="compositionally biased region" description="Basic and acidic residues" evidence="1">
    <location>
        <begin position="306"/>
        <end position="319"/>
    </location>
</feature>
<dbReference type="GO" id="GO:0030295">
    <property type="term" value="F:protein kinase activator activity"/>
    <property type="evidence" value="ECO:0007669"/>
    <property type="project" value="TreeGrafter"/>
</dbReference>
<evidence type="ECO:0000259" key="2">
    <source>
        <dbReference type="Pfam" id="PF12214"/>
    </source>
</evidence>
<dbReference type="PANTHER" id="PTHR14326">
    <property type="entry name" value="TARGETING PROTEIN FOR XKLP2"/>
    <property type="match status" value="1"/>
</dbReference>
<feature type="domain" description="TPX2 central" evidence="2">
    <location>
        <begin position="204"/>
        <end position="371"/>
    </location>
</feature>
<dbReference type="Proteomes" id="UP000188354">
    <property type="component" value="Chromosome LG17"/>
</dbReference>
<dbReference type="GO" id="GO:0005819">
    <property type="term" value="C:spindle"/>
    <property type="evidence" value="ECO:0007669"/>
    <property type="project" value="InterPro"/>
</dbReference>
<organism evidence="3 4">
    <name type="scientific">Lupinus angustifolius</name>
    <name type="common">Narrow-leaved blue lupine</name>
    <dbReference type="NCBI Taxonomy" id="3871"/>
    <lineage>
        <taxon>Eukaryota</taxon>
        <taxon>Viridiplantae</taxon>
        <taxon>Streptophyta</taxon>
        <taxon>Embryophyta</taxon>
        <taxon>Tracheophyta</taxon>
        <taxon>Spermatophyta</taxon>
        <taxon>Magnoliopsida</taxon>
        <taxon>eudicotyledons</taxon>
        <taxon>Gunneridae</taxon>
        <taxon>Pentapetalae</taxon>
        <taxon>rosids</taxon>
        <taxon>fabids</taxon>
        <taxon>Fabales</taxon>
        <taxon>Fabaceae</taxon>
        <taxon>Papilionoideae</taxon>
        <taxon>50 kb inversion clade</taxon>
        <taxon>genistoids sensu lato</taxon>
        <taxon>core genistoids</taxon>
        <taxon>Genisteae</taxon>
        <taxon>Lupinus</taxon>
    </lineage>
</organism>
<keyword evidence="4" id="KW-1185">Reference proteome</keyword>
<proteinExistence type="predicted"/>